<feature type="region of interest" description="Disordered" evidence="2">
    <location>
        <begin position="141"/>
        <end position="180"/>
    </location>
</feature>
<feature type="compositionally biased region" description="Polar residues" evidence="2">
    <location>
        <begin position="144"/>
        <end position="180"/>
    </location>
</feature>
<accession>A0A8H4YN05</accession>
<evidence type="ECO:0000313" key="5">
    <source>
        <dbReference type="Proteomes" id="UP000573603"/>
    </source>
</evidence>
<dbReference type="EMBL" id="JABEVY010000492">
    <property type="protein sequence ID" value="KAF5231077.1"/>
    <property type="molecule type" value="Genomic_DNA"/>
</dbReference>
<dbReference type="Gene3D" id="3.30.160.60">
    <property type="entry name" value="Classic Zinc Finger"/>
    <property type="match status" value="1"/>
</dbReference>
<feature type="compositionally biased region" description="Low complexity" evidence="2">
    <location>
        <begin position="266"/>
        <end position="277"/>
    </location>
</feature>
<dbReference type="AlphaFoldDB" id="A0A8H4YN05"/>
<keyword evidence="1" id="KW-0863">Zinc-finger</keyword>
<dbReference type="Proteomes" id="UP000573603">
    <property type="component" value="Unassembled WGS sequence"/>
</dbReference>
<name>A0A8H4YN05_9HYPO</name>
<evidence type="ECO:0000256" key="2">
    <source>
        <dbReference type="SAM" id="MobiDB-lite"/>
    </source>
</evidence>
<feature type="domain" description="C2H2-type" evidence="3">
    <location>
        <begin position="288"/>
        <end position="311"/>
    </location>
</feature>
<protein>
    <recommendedName>
        <fullName evidence="3">C2H2-type domain-containing protein</fullName>
    </recommendedName>
</protein>
<organism evidence="4 5">
    <name type="scientific">Fusarium anthophilum</name>
    <dbReference type="NCBI Taxonomy" id="48485"/>
    <lineage>
        <taxon>Eukaryota</taxon>
        <taxon>Fungi</taxon>
        <taxon>Dikarya</taxon>
        <taxon>Ascomycota</taxon>
        <taxon>Pezizomycotina</taxon>
        <taxon>Sordariomycetes</taxon>
        <taxon>Hypocreomycetidae</taxon>
        <taxon>Hypocreales</taxon>
        <taxon>Nectriaceae</taxon>
        <taxon>Fusarium</taxon>
        <taxon>Fusarium fujikuroi species complex</taxon>
    </lineage>
</organism>
<keyword evidence="5" id="KW-1185">Reference proteome</keyword>
<evidence type="ECO:0000313" key="4">
    <source>
        <dbReference type="EMBL" id="KAF5231077.1"/>
    </source>
</evidence>
<keyword evidence="1" id="KW-0862">Zinc</keyword>
<dbReference type="InterPro" id="IPR013087">
    <property type="entry name" value="Znf_C2H2_type"/>
</dbReference>
<keyword evidence="1" id="KW-0479">Metal-binding</keyword>
<sequence length="311" mass="34789">MDYFVGPELYEPISPRLIDLNSTNLEHLQLAYPSPQPSELNTTSQHVDTSSQFDFSFDSGHPIERVPCHSSGTSAMRYFDDQDTGPCLDPIQYWSDQEHGIGPYIDFSSNSGAGSYPSARSPDLSVSADWTRDSHCSWGPPFEHQTTSQPPSSYNWDQLNLNGIQPTSRDATEPIESQDSSPAMYQLLNHVWKLDDSNLLSLKVLIDQRVSGSYKTEPSSMLQDQNILSHLGDSMSKPLNSQSPAQSDGEPTDSKPLPLCLHEKPSNPSDPQSNPPSVTQVDYDMMRYPCGFPNCKKTFKRKEHAKRHYST</sequence>
<comment type="caution">
    <text evidence="4">The sequence shown here is derived from an EMBL/GenBank/DDBJ whole genome shotgun (WGS) entry which is preliminary data.</text>
</comment>
<dbReference type="GO" id="GO:0008270">
    <property type="term" value="F:zinc ion binding"/>
    <property type="evidence" value="ECO:0007669"/>
    <property type="project" value="UniProtKB-KW"/>
</dbReference>
<reference evidence="4 5" key="1">
    <citation type="journal article" date="2020" name="BMC Genomics">
        <title>Correction to: Identification and distribution of gene clusters required for synthesis of sphingolipid metabolism inhibitors in diverse species of the filamentous fungus Fusarium.</title>
        <authorList>
            <person name="Kim H.S."/>
            <person name="Lohmar J.M."/>
            <person name="Busman M."/>
            <person name="Brown D.W."/>
            <person name="Naumann T.A."/>
            <person name="Divon H.H."/>
            <person name="Lysoe E."/>
            <person name="Uhlig S."/>
            <person name="Proctor R.H."/>
        </authorList>
    </citation>
    <scope>NUCLEOTIDE SEQUENCE [LARGE SCALE GENOMIC DNA]</scope>
    <source>
        <strain evidence="4 5">NRRL 25214</strain>
    </source>
</reference>
<evidence type="ECO:0000256" key="1">
    <source>
        <dbReference type="PROSITE-ProRule" id="PRU00042"/>
    </source>
</evidence>
<evidence type="ECO:0000259" key="3">
    <source>
        <dbReference type="PROSITE" id="PS50157"/>
    </source>
</evidence>
<feature type="compositionally biased region" description="Polar residues" evidence="2">
    <location>
        <begin position="237"/>
        <end position="246"/>
    </location>
</feature>
<feature type="region of interest" description="Disordered" evidence="2">
    <location>
        <begin position="231"/>
        <end position="282"/>
    </location>
</feature>
<proteinExistence type="predicted"/>
<dbReference type="PROSITE" id="PS50157">
    <property type="entry name" value="ZINC_FINGER_C2H2_2"/>
    <property type="match status" value="1"/>
</dbReference>
<gene>
    <name evidence="4" type="ORF">FANTH_13557</name>
</gene>